<dbReference type="InterPro" id="IPR055356">
    <property type="entry name" value="ZP-N"/>
</dbReference>
<reference evidence="17" key="1">
    <citation type="submission" date="2025-08" db="UniProtKB">
        <authorList>
            <consortium name="Ensembl"/>
        </authorList>
    </citation>
    <scope>IDENTIFICATION</scope>
</reference>
<evidence type="ECO:0000256" key="7">
    <source>
        <dbReference type="ARBA" id="ARBA00022685"/>
    </source>
</evidence>
<evidence type="ECO:0000256" key="12">
    <source>
        <dbReference type="ARBA" id="ARBA00023157"/>
    </source>
</evidence>
<feature type="chain" id="PRO_5041489749" description="Zona pellucida sperm-binding protein 3" evidence="14">
    <location>
        <begin position="22"/>
        <end position="419"/>
    </location>
</feature>
<comment type="function">
    <text evidence="14">Component of the zona pellucida, an extracellular matrix surrounding oocytes which mediates sperm binding, induction of the acrosome reaction and prevents post-fertilization polyspermy. The zona pellucida is composed of 3 to 4 glycoproteins, ZP1, ZP2, ZP3, and ZP4. ZP3 is essential for sperm binding and zona matrix formation.</text>
</comment>
<evidence type="ECO:0000256" key="4">
    <source>
        <dbReference type="ARBA" id="ARBA00022475"/>
    </source>
</evidence>
<dbReference type="GO" id="GO:2000344">
    <property type="term" value="P:positive regulation of acrosome reaction"/>
    <property type="evidence" value="ECO:0007669"/>
    <property type="project" value="UniProtKB-UniRule"/>
</dbReference>
<evidence type="ECO:0000256" key="8">
    <source>
        <dbReference type="ARBA" id="ARBA00022692"/>
    </source>
</evidence>
<keyword evidence="10" id="KW-1133">Transmembrane helix</keyword>
<dbReference type="FunFam" id="2.60.40.4100:FF:000002">
    <property type="entry name" value="Zona pellucida sperm-binding protein 3"/>
    <property type="match status" value="1"/>
</dbReference>
<proteinExistence type="inferred from homology"/>
<evidence type="ECO:0000256" key="9">
    <source>
        <dbReference type="ARBA" id="ARBA00022729"/>
    </source>
</evidence>
<feature type="compositionally biased region" description="Polar residues" evidence="15">
    <location>
        <begin position="387"/>
        <end position="399"/>
    </location>
</feature>
<evidence type="ECO:0000256" key="3">
    <source>
        <dbReference type="ARBA" id="ARBA00017980"/>
    </source>
</evidence>
<keyword evidence="9 14" id="KW-0732">Signal</keyword>
<keyword evidence="6 14" id="KW-0272">Extracellular matrix</keyword>
<keyword evidence="13" id="KW-0325">Glycoprotein</keyword>
<evidence type="ECO:0000256" key="13">
    <source>
        <dbReference type="ARBA" id="ARBA00023180"/>
    </source>
</evidence>
<evidence type="ECO:0000259" key="16">
    <source>
        <dbReference type="PROSITE" id="PS51034"/>
    </source>
</evidence>
<dbReference type="InterPro" id="IPR048290">
    <property type="entry name" value="ZP_chr"/>
</dbReference>
<feature type="region of interest" description="Disordered" evidence="15">
    <location>
        <begin position="362"/>
        <end position="419"/>
    </location>
</feature>
<organism evidence="17 18">
    <name type="scientific">Hippocampus comes</name>
    <name type="common">Tiger tail seahorse</name>
    <dbReference type="NCBI Taxonomy" id="109280"/>
    <lineage>
        <taxon>Eukaryota</taxon>
        <taxon>Metazoa</taxon>
        <taxon>Chordata</taxon>
        <taxon>Craniata</taxon>
        <taxon>Vertebrata</taxon>
        <taxon>Euteleostomi</taxon>
        <taxon>Actinopterygii</taxon>
        <taxon>Neopterygii</taxon>
        <taxon>Teleostei</taxon>
        <taxon>Neoteleostei</taxon>
        <taxon>Acanthomorphata</taxon>
        <taxon>Syngnathiaria</taxon>
        <taxon>Syngnathiformes</taxon>
        <taxon>Syngnathoidei</taxon>
        <taxon>Syngnathidae</taxon>
        <taxon>Hippocampus</taxon>
    </lineage>
</organism>
<comment type="domain">
    <text evidence="14">The ZP domain is involved in the polymerization of the ZP proteins to form the zona pellucida.</text>
</comment>
<dbReference type="PRINTS" id="PR00023">
    <property type="entry name" value="ZPELLUCIDA"/>
</dbReference>
<feature type="domain" description="ZP" evidence="16">
    <location>
        <begin position="63"/>
        <end position="328"/>
    </location>
</feature>
<dbReference type="GeneTree" id="ENSGT01030000234567"/>
<dbReference type="PROSITE" id="PS51034">
    <property type="entry name" value="ZP_2"/>
    <property type="match status" value="1"/>
</dbReference>
<dbReference type="InterPro" id="IPR042235">
    <property type="entry name" value="ZP-C_dom"/>
</dbReference>
<evidence type="ECO:0000256" key="11">
    <source>
        <dbReference type="ARBA" id="ARBA00023136"/>
    </source>
</evidence>
<feature type="signal peptide" evidence="14">
    <location>
        <begin position="1"/>
        <end position="21"/>
    </location>
</feature>
<dbReference type="Pfam" id="PF23344">
    <property type="entry name" value="ZP-N"/>
    <property type="match status" value="1"/>
</dbReference>
<dbReference type="GO" id="GO:0035803">
    <property type="term" value="P:egg coat formation"/>
    <property type="evidence" value="ECO:0007669"/>
    <property type="project" value="UniProtKB-UniRule"/>
</dbReference>
<keyword evidence="12 14" id="KW-1015">Disulfide bond</keyword>
<dbReference type="Gene3D" id="2.60.40.4100">
    <property type="entry name" value="Zona pellucida, ZP-C domain"/>
    <property type="match status" value="1"/>
</dbReference>
<dbReference type="FunFam" id="2.60.40.3210:FF:000001">
    <property type="entry name" value="Zona pellucida sperm-binding protein 3"/>
    <property type="match status" value="1"/>
</dbReference>
<dbReference type="GO" id="GO:0035804">
    <property type="term" value="F:structural constituent of egg coat"/>
    <property type="evidence" value="ECO:0007669"/>
    <property type="project" value="UniProtKB-UniRule"/>
</dbReference>
<evidence type="ECO:0000256" key="5">
    <source>
        <dbReference type="ARBA" id="ARBA00022525"/>
    </source>
</evidence>
<keyword evidence="18" id="KW-1185">Reference proteome</keyword>
<dbReference type="Gene3D" id="2.60.40.3210">
    <property type="entry name" value="Zona pellucida, ZP-N domain"/>
    <property type="match status" value="1"/>
</dbReference>
<dbReference type="Ensembl" id="ENSHCOT00000001892.1">
    <property type="protein sequence ID" value="ENSHCOP00000007505.1"/>
    <property type="gene ID" value="ENSHCOG00000009537.1"/>
</dbReference>
<evidence type="ECO:0000256" key="10">
    <source>
        <dbReference type="ARBA" id="ARBA00022989"/>
    </source>
</evidence>
<dbReference type="AlphaFoldDB" id="A0A3Q2XRT4"/>
<comment type="similarity">
    <text evidence="2 14">Belongs to the ZP domain family. ZPC subfamily.</text>
</comment>
<evidence type="ECO:0000256" key="14">
    <source>
        <dbReference type="RuleBase" id="RU367066"/>
    </source>
</evidence>
<evidence type="ECO:0000256" key="15">
    <source>
        <dbReference type="SAM" id="MobiDB-lite"/>
    </source>
</evidence>
<dbReference type="Pfam" id="PF00100">
    <property type="entry name" value="Zona_pellucida"/>
    <property type="match status" value="1"/>
</dbReference>
<dbReference type="PANTHER" id="PTHR11576">
    <property type="entry name" value="ZONA PELLUCIDA SPERM-BINDING PROTEIN 3"/>
    <property type="match status" value="1"/>
</dbReference>
<evidence type="ECO:0000313" key="18">
    <source>
        <dbReference type="Proteomes" id="UP000264820"/>
    </source>
</evidence>
<keyword evidence="4 14" id="KW-1003">Cell membrane</keyword>
<dbReference type="GO" id="GO:0032190">
    <property type="term" value="F:acrosin binding"/>
    <property type="evidence" value="ECO:0007669"/>
    <property type="project" value="TreeGrafter"/>
</dbReference>
<dbReference type="PANTHER" id="PTHR11576:SF2">
    <property type="entry name" value="ZONA PELLUCIDA SPERM-BINDING PROTEIN 3"/>
    <property type="match status" value="1"/>
</dbReference>
<dbReference type="InterPro" id="IPR001507">
    <property type="entry name" value="ZP_dom"/>
</dbReference>
<keyword evidence="8" id="KW-0812">Transmembrane</keyword>
<dbReference type="GO" id="GO:0007339">
    <property type="term" value="P:binding of sperm to zona pellucida"/>
    <property type="evidence" value="ECO:0007669"/>
    <property type="project" value="UniProtKB-UniRule"/>
</dbReference>
<keyword evidence="7 14" id="KW-0165">Cleavage on pair of basic residues</keyword>
<evidence type="ECO:0000313" key="17">
    <source>
        <dbReference type="Ensembl" id="ENSHCOP00000007505.1"/>
    </source>
</evidence>
<keyword evidence="5 14" id="KW-0964">Secreted</keyword>
<dbReference type="OMA" id="SLHPTWV"/>
<dbReference type="Proteomes" id="UP000264820">
    <property type="component" value="Unplaced"/>
</dbReference>
<comment type="PTM">
    <text evidence="14">Proteolytically cleaved before the transmembrane segment to yield the secreted ectodomain incorporated in the zona pellucida.</text>
</comment>
<evidence type="ECO:0000256" key="2">
    <source>
        <dbReference type="ARBA" id="ARBA00006735"/>
    </source>
</evidence>
<evidence type="ECO:0000256" key="6">
    <source>
        <dbReference type="ARBA" id="ARBA00022530"/>
    </source>
</evidence>
<dbReference type="STRING" id="109280.ENSHCOP00000007505"/>
<accession>A0A3Q2XRT4</accession>
<protein>
    <recommendedName>
        <fullName evidence="3 14">Zona pellucida sperm-binding protein 3</fullName>
    </recommendedName>
</protein>
<reference evidence="17" key="2">
    <citation type="submission" date="2025-09" db="UniProtKB">
        <authorList>
            <consortium name="Ensembl"/>
        </authorList>
    </citation>
    <scope>IDENTIFICATION</scope>
</reference>
<dbReference type="GO" id="GO:0035805">
    <property type="term" value="C:egg coat"/>
    <property type="evidence" value="ECO:0007669"/>
    <property type="project" value="UniProtKB-SubCell"/>
</dbReference>
<dbReference type="SMART" id="SM00241">
    <property type="entry name" value="ZP"/>
    <property type="match status" value="1"/>
</dbReference>
<comment type="subcellular location">
    <subcellularLocation>
        <location evidence="1">Secreted</location>
        <location evidence="1">Extracellular space</location>
        <location evidence="1">Extracellular matrix</location>
    </subcellularLocation>
    <subcellularLocation>
        <location evidence="14">Zona pellucida</location>
    </subcellularLocation>
    <subcellularLocation>
        <location evidence="14">Cell membrane</location>
        <topology evidence="14">Single-pass type I membrane protein</topology>
    </subcellularLocation>
</comment>
<dbReference type="GO" id="GO:0005886">
    <property type="term" value="C:plasma membrane"/>
    <property type="evidence" value="ECO:0007669"/>
    <property type="project" value="UniProtKB-SubCell"/>
</dbReference>
<keyword evidence="11" id="KW-0472">Membrane</keyword>
<dbReference type="InterPro" id="IPR055355">
    <property type="entry name" value="ZP-C"/>
</dbReference>
<sequence>MNRSRYRAFFVLFAVFTLTESRRYHLVSSSRGGAQVPSVPLPSAGSQVPSQQVEDQPKAVLVKCHSDAMELVLQADLFNTGLPVEPAHLRLGSDPAGASGACRARPTGDGDSLTISADLLDCGTLRSSTQDKIIYSNVLVYSPEPSDGFLRLDGATIPVECHFDRRYSVGGISMHPTWIPSVSVGSAESSIDFKLRLMTDNWQFERRSHAYFMGDPIHLEVSAAVRKHQPLRVYAERCTATAGPDPHAALRYDFVERNGCLTDALHTNSSSHFLPRHDGHTLQLQLEAFRFHQQPDSQVYITCWLRAVPDSLVVSSQNRACSFIDNRWRSVDGDHGDCSTCHPLAAPKETTTTTTDRRLYANSGWNFAPNKPRQPTTSLRSRPERLQSYTYQQTSSGLMRQNDHKPGENNCTKKKNQER</sequence>
<name>A0A3Q2XRT4_HIPCM</name>
<evidence type="ECO:0000256" key="1">
    <source>
        <dbReference type="ARBA" id="ARBA00004498"/>
    </source>
</evidence>